<gene>
    <name evidence="9" type="ORF">MKK02DRAFT_45741</name>
</gene>
<dbReference type="SMART" id="SM00673">
    <property type="entry name" value="CARP"/>
    <property type="match status" value="1"/>
</dbReference>
<protein>
    <submittedName>
        <fullName evidence="9">Tubulin folding cofactor C</fullName>
    </submittedName>
</protein>
<dbReference type="Gene3D" id="1.20.58.1250">
    <property type="entry name" value="Tubulin Binding Cofactor C, N-terminal domain"/>
    <property type="match status" value="1"/>
</dbReference>
<dbReference type="GO" id="GO:0007021">
    <property type="term" value="P:tubulin complex assembly"/>
    <property type="evidence" value="ECO:0007669"/>
    <property type="project" value="TreeGrafter"/>
</dbReference>
<dbReference type="InterPro" id="IPR027684">
    <property type="entry name" value="TBCC"/>
</dbReference>
<dbReference type="Pfam" id="PF16752">
    <property type="entry name" value="TBCC_N"/>
    <property type="match status" value="1"/>
</dbReference>
<keyword evidence="4" id="KW-0007">Acetylation</keyword>
<dbReference type="PROSITE" id="PS51329">
    <property type="entry name" value="C_CAP_COFACTOR_C"/>
    <property type="match status" value="1"/>
</dbReference>
<evidence type="ECO:0000256" key="2">
    <source>
        <dbReference type="ARBA" id="ARBA00008848"/>
    </source>
</evidence>
<dbReference type="EMBL" id="JAKWFO010000005">
    <property type="protein sequence ID" value="KAI9637031.1"/>
    <property type="molecule type" value="Genomic_DNA"/>
</dbReference>
<dbReference type="InterPro" id="IPR012945">
    <property type="entry name" value="Tubulin-bd_cofactor_C_dom"/>
</dbReference>
<dbReference type="GO" id="GO:0015631">
    <property type="term" value="F:tubulin binding"/>
    <property type="evidence" value="ECO:0007669"/>
    <property type="project" value="InterPro"/>
</dbReference>
<feature type="compositionally biased region" description="Polar residues" evidence="7">
    <location>
        <begin position="171"/>
        <end position="188"/>
    </location>
</feature>
<evidence type="ECO:0000256" key="4">
    <source>
        <dbReference type="ARBA" id="ARBA00022990"/>
    </source>
</evidence>
<evidence type="ECO:0000256" key="7">
    <source>
        <dbReference type="SAM" id="MobiDB-lite"/>
    </source>
</evidence>
<dbReference type="InterPro" id="IPR031925">
    <property type="entry name" value="TBCC_N"/>
</dbReference>
<keyword evidence="3" id="KW-0963">Cytoplasm</keyword>
<evidence type="ECO:0000313" key="9">
    <source>
        <dbReference type="EMBL" id="KAI9637031.1"/>
    </source>
</evidence>
<keyword evidence="10" id="KW-1185">Reference proteome</keyword>
<feature type="region of interest" description="Disordered" evidence="7">
    <location>
        <begin position="67"/>
        <end position="121"/>
    </location>
</feature>
<dbReference type="RefSeq" id="XP_052946808.1">
    <property type="nucleotide sequence ID" value="XM_053093588.1"/>
</dbReference>
<evidence type="ECO:0000259" key="8">
    <source>
        <dbReference type="PROSITE" id="PS51329"/>
    </source>
</evidence>
<proteinExistence type="inferred from homology"/>
<organism evidence="9 10">
    <name type="scientific">Dioszegia hungarica</name>
    <dbReference type="NCBI Taxonomy" id="4972"/>
    <lineage>
        <taxon>Eukaryota</taxon>
        <taxon>Fungi</taxon>
        <taxon>Dikarya</taxon>
        <taxon>Basidiomycota</taxon>
        <taxon>Agaricomycotina</taxon>
        <taxon>Tremellomycetes</taxon>
        <taxon>Tremellales</taxon>
        <taxon>Bulleribasidiaceae</taxon>
        <taxon>Dioszegia</taxon>
    </lineage>
</organism>
<name>A0AA38HDU6_9TREE</name>
<dbReference type="PANTHER" id="PTHR15139:SF0">
    <property type="entry name" value="TUBULIN-SPECIFIC CHAPERONE C"/>
    <property type="match status" value="1"/>
</dbReference>
<feature type="region of interest" description="Disordered" evidence="7">
    <location>
        <begin position="166"/>
        <end position="188"/>
    </location>
</feature>
<evidence type="ECO:0000256" key="5">
    <source>
        <dbReference type="ARBA" id="ARBA00023186"/>
    </source>
</evidence>
<comment type="similarity">
    <text evidence="2">Belongs to the TBCC family.</text>
</comment>
<reference evidence="9" key="1">
    <citation type="journal article" date="2022" name="G3 (Bethesda)">
        <title>High quality genome of the basidiomycete yeast Dioszegia hungarica PDD-24b-2 isolated from cloud water.</title>
        <authorList>
            <person name="Jarrige D."/>
            <person name="Haridas S."/>
            <person name="Bleykasten-Grosshans C."/>
            <person name="Joly M."/>
            <person name="Nadalig T."/>
            <person name="Sancelme M."/>
            <person name="Vuilleumier S."/>
            <person name="Grigoriev I.V."/>
            <person name="Amato P."/>
            <person name="Bringel F."/>
        </authorList>
    </citation>
    <scope>NUCLEOTIDE SEQUENCE</scope>
    <source>
        <strain evidence="9">PDD-24b-2</strain>
    </source>
</reference>
<dbReference type="GO" id="GO:0007023">
    <property type="term" value="P:post-chaperonin tubulin folding pathway"/>
    <property type="evidence" value="ECO:0007669"/>
    <property type="project" value="InterPro"/>
</dbReference>
<dbReference type="Gene3D" id="2.160.20.70">
    <property type="match status" value="1"/>
</dbReference>
<dbReference type="InterPro" id="IPR038397">
    <property type="entry name" value="TBCC_N_sf"/>
</dbReference>
<evidence type="ECO:0000256" key="1">
    <source>
        <dbReference type="ARBA" id="ARBA00004496"/>
    </source>
</evidence>
<evidence type="ECO:0000313" key="10">
    <source>
        <dbReference type="Proteomes" id="UP001164286"/>
    </source>
</evidence>
<comment type="subunit">
    <text evidence="6">Supercomplex made of cofactors A to E. Cofactors A and D function by capturing and stabilizing tubulin in a quasi-native conformation. Cofactor E binds to the cofactor D-tubulin complex; interaction with cofactor C then causes the release of tubulin polypeptides that are committed to the native state.</text>
</comment>
<feature type="compositionally biased region" description="Basic and acidic residues" evidence="7">
    <location>
        <begin position="67"/>
        <end position="76"/>
    </location>
</feature>
<dbReference type="Proteomes" id="UP001164286">
    <property type="component" value="Unassembled WGS sequence"/>
</dbReference>
<dbReference type="InterPro" id="IPR006599">
    <property type="entry name" value="CARP_motif"/>
</dbReference>
<comment type="caution">
    <text evidence="9">The sequence shown here is derived from an EMBL/GenBank/DDBJ whole genome shotgun (WGS) entry which is preliminary data.</text>
</comment>
<sequence>MTSTAVSADFHSTFQADKRATPPSLTDITTRLHALRAGLNENLAFLPAYDRRSCELQQLKELESKLSQLRSKDKPKSRFAFSAGKSKAAPVKAEGEAPTPGSSASAPSAPTPKQSTLPVSANAATAAGPVHVISNLSSQLVRAPSDVEGGYTITLESLSSCIIDLRPPPQTSGTSGRNATPPSTAQATSIHAKSLRRCVLLVPVMEGSAIMEGLEDCLVILGAQQFRIHSSRSTTILLHVPSTPIIEHCSALAFGPYPLFLQQPEYTSKHHDVQDFDWVREGKSPNWAVLDPSNEAFAERDAEAISGLGDGDGDAS</sequence>
<feature type="compositionally biased region" description="Low complexity" evidence="7">
    <location>
        <begin position="97"/>
        <end position="112"/>
    </location>
</feature>
<accession>A0AA38HDU6</accession>
<dbReference type="AlphaFoldDB" id="A0AA38HDU6"/>
<dbReference type="PANTHER" id="PTHR15139">
    <property type="entry name" value="TUBULIN FOLDING COFACTOR C"/>
    <property type="match status" value="1"/>
</dbReference>
<comment type="subcellular location">
    <subcellularLocation>
        <location evidence="1">Cytoplasm</location>
    </subcellularLocation>
</comment>
<keyword evidence="5" id="KW-0143">Chaperone</keyword>
<dbReference type="InterPro" id="IPR016098">
    <property type="entry name" value="CAP/MinC_C"/>
</dbReference>
<dbReference type="Pfam" id="PF07986">
    <property type="entry name" value="TBCC"/>
    <property type="match status" value="1"/>
</dbReference>
<evidence type="ECO:0000256" key="6">
    <source>
        <dbReference type="ARBA" id="ARBA00026055"/>
    </source>
</evidence>
<feature type="domain" description="C-CAP/cofactor C-like" evidence="8">
    <location>
        <begin position="144"/>
        <end position="278"/>
    </location>
</feature>
<dbReference type="GO" id="GO:0005737">
    <property type="term" value="C:cytoplasm"/>
    <property type="evidence" value="ECO:0007669"/>
    <property type="project" value="UniProtKB-SubCell"/>
</dbReference>
<dbReference type="GeneID" id="77732793"/>
<dbReference type="InterPro" id="IPR017901">
    <property type="entry name" value="C-CAP_CF_C-like"/>
</dbReference>
<evidence type="ECO:0000256" key="3">
    <source>
        <dbReference type="ARBA" id="ARBA00022490"/>
    </source>
</evidence>